<sequence length="107" mass="11784">MAWSFALPPGARLAEPQRRQASLFRAVRQNFGFTEPPEPLVLVGKLGNAGNGVQNSLFFFVKKKSLGKRKSFYSKTYNPLHCKGLAVCPTAAGLRRTQGMGFEPMLP</sequence>
<evidence type="ECO:0000313" key="1">
    <source>
        <dbReference type="EMBL" id="OGG41234.1"/>
    </source>
</evidence>
<evidence type="ECO:0000313" key="2">
    <source>
        <dbReference type="Proteomes" id="UP000179014"/>
    </source>
</evidence>
<protein>
    <submittedName>
        <fullName evidence="1">Uncharacterized protein</fullName>
    </submittedName>
</protein>
<gene>
    <name evidence="1" type="ORF">A2118_03435</name>
</gene>
<reference evidence="1 2" key="1">
    <citation type="journal article" date="2016" name="Nat. Commun.">
        <title>Thousands of microbial genomes shed light on interconnected biogeochemical processes in an aquifer system.</title>
        <authorList>
            <person name="Anantharaman K."/>
            <person name="Brown C.T."/>
            <person name="Hug L.A."/>
            <person name="Sharon I."/>
            <person name="Castelle C.J."/>
            <person name="Probst A.J."/>
            <person name="Thomas B.C."/>
            <person name="Singh A."/>
            <person name="Wilkins M.J."/>
            <person name="Karaoz U."/>
            <person name="Brodie E.L."/>
            <person name="Williams K.H."/>
            <person name="Hubbard S.S."/>
            <person name="Banfield J.F."/>
        </authorList>
    </citation>
    <scope>NUCLEOTIDE SEQUENCE [LARGE SCALE GENOMIC DNA]</scope>
</reference>
<dbReference type="AlphaFoldDB" id="A0A1F6BWB3"/>
<proteinExistence type="predicted"/>
<accession>A0A1F6BWB3</accession>
<dbReference type="Proteomes" id="UP000179014">
    <property type="component" value="Unassembled WGS sequence"/>
</dbReference>
<name>A0A1F6BWB3_9BACT</name>
<organism evidence="1 2">
    <name type="scientific">Candidatus Kaiserbacteria bacterium GWA2_50_9</name>
    <dbReference type="NCBI Taxonomy" id="1798474"/>
    <lineage>
        <taxon>Bacteria</taxon>
        <taxon>Candidatus Kaiseribacteriota</taxon>
    </lineage>
</organism>
<dbReference type="EMBL" id="MFKN01000002">
    <property type="protein sequence ID" value="OGG41234.1"/>
    <property type="molecule type" value="Genomic_DNA"/>
</dbReference>
<comment type="caution">
    <text evidence="1">The sequence shown here is derived from an EMBL/GenBank/DDBJ whole genome shotgun (WGS) entry which is preliminary data.</text>
</comment>